<feature type="compositionally biased region" description="Polar residues" evidence="1">
    <location>
        <begin position="80"/>
        <end position="91"/>
    </location>
</feature>
<proteinExistence type="predicted"/>
<keyword evidence="3" id="KW-1185">Reference proteome</keyword>
<dbReference type="Proteomes" id="UP001357485">
    <property type="component" value="Unassembled WGS sequence"/>
</dbReference>
<protein>
    <submittedName>
        <fullName evidence="2">Uncharacterized protein</fullName>
    </submittedName>
</protein>
<name>A0ABR0LQU2_9PEZI</name>
<feature type="compositionally biased region" description="Basic and acidic residues" evidence="1">
    <location>
        <begin position="148"/>
        <end position="159"/>
    </location>
</feature>
<feature type="non-terminal residue" evidence="2">
    <location>
        <position position="1"/>
    </location>
</feature>
<accession>A0ABR0LQU2</accession>
<dbReference type="EMBL" id="JAVRRA010016773">
    <property type="protein sequence ID" value="KAK5201217.1"/>
    <property type="molecule type" value="Genomic_DNA"/>
</dbReference>
<feature type="region of interest" description="Disordered" evidence="1">
    <location>
        <begin position="45"/>
        <end position="166"/>
    </location>
</feature>
<reference evidence="2 3" key="1">
    <citation type="submission" date="2023-08" db="EMBL/GenBank/DDBJ databases">
        <title>Black Yeasts Isolated from many extreme environments.</title>
        <authorList>
            <person name="Coleine C."/>
            <person name="Stajich J.E."/>
            <person name="Selbmann L."/>
        </authorList>
    </citation>
    <scope>NUCLEOTIDE SEQUENCE [LARGE SCALE GENOMIC DNA]</scope>
    <source>
        <strain evidence="2 3">CCFEE 536</strain>
    </source>
</reference>
<comment type="caution">
    <text evidence="2">The sequence shown here is derived from an EMBL/GenBank/DDBJ whole genome shotgun (WGS) entry which is preliminary data.</text>
</comment>
<evidence type="ECO:0000256" key="1">
    <source>
        <dbReference type="SAM" id="MobiDB-lite"/>
    </source>
</evidence>
<evidence type="ECO:0000313" key="3">
    <source>
        <dbReference type="Proteomes" id="UP001357485"/>
    </source>
</evidence>
<evidence type="ECO:0000313" key="2">
    <source>
        <dbReference type="EMBL" id="KAK5201217.1"/>
    </source>
</evidence>
<gene>
    <name evidence="2" type="ORF">LTR16_003439</name>
</gene>
<organism evidence="2 3">
    <name type="scientific">Cryomyces antarcticus</name>
    <dbReference type="NCBI Taxonomy" id="329879"/>
    <lineage>
        <taxon>Eukaryota</taxon>
        <taxon>Fungi</taxon>
        <taxon>Dikarya</taxon>
        <taxon>Ascomycota</taxon>
        <taxon>Pezizomycotina</taxon>
        <taxon>Dothideomycetes</taxon>
        <taxon>Dothideomycetes incertae sedis</taxon>
        <taxon>Cryomyces</taxon>
    </lineage>
</organism>
<sequence length="518" mass="57261">SSILVSNTLLRRIRQPAKKNQELSSNPLHDKHLSISLTVLFQSVTSHHHTKEKTPTGRVNVKMDEQKSTQACRTPKDASNVPSPQNNTANADSLHVPKRVAPPGIVPPLGFSSSKGSLHKRRASRSISRSPPKSHVESFPPFPHKHQRLNDGNDQDQHRPPTPTSPTATLARLSLSSAAILPEPTTTATVTPRNASFSLFSAFLAHSELILVLSRHLTVDALVALYAISKPFHYLLNSHYTTYILASARAHSQDAEAIFPFKAYGPLCIVDPAHRPNAERPGEVRKVPSFRWLRMVVFRERVVSDIIALLAQQGHRLPVSTARAALKKCWFLVDIPTNAGRIGLLHNTAYFTAADLFGLTMLFLKLDMRFTDPVDGAGGERRLRNFLLAERSLSALHAVLAGGALTSSLQMLRLFVRHAYRPPAAHTAARLSILGVPANEVGRAGFEGWGLGRERLLRPDELVMREGVRRGLGLQKQWLDMMTWGYVDPVSLEEVPAVWKEGAEEEEERGVRGLVGEM</sequence>